<dbReference type="AlphaFoldDB" id="A0A7S3ZRE2"/>
<reference evidence="1" key="1">
    <citation type="submission" date="2021-01" db="EMBL/GenBank/DDBJ databases">
        <authorList>
            <person name="Corre E."/>
            <person name="Pelletier E."/>
            <person name="Niang G."/>
            <person name="Scheremetjew M."/>
            <person name="Finn R."/>
            <person name="Kale V."/>
            <person name="Holt S."/>
            <person name="Cochrane G."/>
            <person name="Meng A."/>
            <person name="Brown T."/>
            <person name="Cohen L."/>
        </authorList>
    </citation>
    <scope>NUCLEOTIDE SEQUENCE</scope>
    <source>
        <strain evidence="1">CCMP1756</strain>
    </source>
</reference>
<evidence type="ECO:0000313" key="1">
    <source>
        <dbReference type="EMBL" id="CAE0691176.1"/>
    </source>
</evidence>
<sequence length="131" mass="14784">MTNDFEQDLRMRNAPAAVDDELSREMPHRLRRNFHKLELLVSTQPAALITPQQHGPLERVREGQLHGVVAAPLELEVHPMEATSVKITAKHNPFRSNKHSRVARRFAHDTQRLQVGRGHEAADGVKGPVRA</sequence>
<dbReference type="EMBL" id="CAKKNE010000004">
    <property type="protein sequence ID" value="CAH0375151.1"/>
    <property type="molecule type" value="Genomic_DNA"/>
</dbReference>
<evidence type="ECO:0000313" key="3">
    <source>
        <dbReference type="Proteomes" id="UP000789595"/>
    </source>
</evidence>
<accession>A0A7S3ZRE2</accession>
<name>A0A7S3ZRE2_9STRA</name>
<proteinExistence type="predicted"/>
<dbReference type="EMBL" id="HBIW01007843">
    <property type="protein sequence ID" value="CAE0691176.1"/>
    <property type="molecule type" value="Transcribed_RNA"/>
</dbReference>
<protein>
    <submittedName>
        <fullName evidence="1">Uncharacterized protein</fullName>
    </submittedName>
</protein>
<evidence type="ECO:0000313" key="2">
    <source>
        <dbReference type="EMBL" id="CAH0375151.1"/>
    </source>
</evidence>
<gene>
    <name evidence="1" type="ORF">PCAL00307_LOCUS6612</name>
    <name evidence="2" type="ORF">PECAL_4P24740</name>
</gene>
<organism evidence="1">
    <name type="scientific">Pelagomonas calceolata</name>
    <dbReference type="NCBI Taxonomy" id="35677"/>
    <lineage>
        <taxon>Eukaryota</taxon>
        <taxon>Sar</taxon>
        <taxon>Stramenopiles</taxon>
        <taxon>Ochrophyta</taxon>
        <taxon>Pelagophyceae</taxon>
        <taxon>Pelagomonadales</taxon>
        <taxon>Pelagomonadaceae</taxon>
        <taxon>Pelagomonas</taxon>
    </lineage>
</organism>
<dbReference type="Proteomes" id="UP000789595">
    <property type="component" value="Unassembled WGS sequence"/>
</dbReference>
<reference evidence="2" key="2">
    <citation type="submission" date="2021-11" db="EMBL/GenBank/DDBJ databases">
        <authorList>
            <consortium name="Genoscope - CEA"/>
            <person name="William W."/>
        </authorList>
    </citation>
    <scope>NUCLEOTIDE SEQUENCE</scope>
</reference>
<keyword evidence="3" id="KW-1185">Reference proteome</keyword>